<dbReference type="InterPro" id="IPR040170">
    <property type="entry name" value="Cytosol_ACT"/>
</dbReference>
<dbReference type="EMBL" id="CP015518">
    <property type="protein sequence ID" value="APG25089.1"/>
    <property type="molecule type" value="Genomic_DNA"/>
</dbReference>
<dbReference type="OrthoDB" id="9809430at2"/>
<evidence type="ECO:0000256" key="2">
    <source>
        <dbReference type="ARBA" id="ARBA00022801"/>
    </source>
</evidence>
<name>A0A1L3GGS4_SYNAC</name>
<evidence type="ECO:0000313" key="6">
    <source>
        <dbReference type="Proteomes" id="UP000182264"/>
    </source>
</evidence>
<dbReference type="GO" id="GO:0005829">
    <property type="term" value="C:cytosol"/>
    <property type="evidence" value="ECO:0007669"/>
    <property type="project" value="TreeGrafter"/>
</dbReference>
<accession>A0A1L3GGS4</accession>
<dbReference type="InterPro" id="IPR006683">
    <property type="entry name" value="Thioestr_dom"/>
</dbReference>
<reference evidence="5 6" key="1">
    <citation type="journal article" date="2017" name="Genome Announc.">
        <title>Complete Genome Sequences of Two Acetylene-Fermenting Pelobacter acetylenicus Strains.</title>
        <authorList>
            <person name="Sutton J.M."/>
            <person name="Baesman S.M."/>
            <person name="Fierst J.L."/>
            <person name="Poret-Peterson A.T."/>
            <person name="Oremland R.S."/>
            <person name="Dunlap D.S."/>
            <person name="Akob D.M."/>
        </authorList>
    </citation>
    <scope>NUCLEOTIDE SEQUENCE [LARGE SCALE GENOMIC DNA]</scope>
    <source>
        <strain evidence="5 6">DSM 3247</strain>
    </source>
</reference>
<keyword evidence="6" id="KW-1185">Reference proteome</keyword>
<evidence type="ECO:0000256" key="1">
    <source>
        <dbReference type="ARBA" id="ARBA00010458"/>
    </source>
</evidence>
<dbReference type="SUPFAM" id="SSF54637">
    <property type="entry name" value="Thioesterase/thiol ester dehydrase-isomerase"/>
    <property type="match status" value="1"/>
</dbReference>
<dbReference type="Proteomes" id="UP000182264">
    <property type="component" value="Chromosome"/>
</dbReference>
<feature type="domain" description="HotDog ACOT-type" evidence="4">
    <location>
        <begin position="9"/>
        <end position="121"/>
    </location>
</feature>
<dbReference type="Gene3D" id="3.10.129.10">
    <property type="entry name" value="Hotdog Thioesterase"/>
    <property type="match status" value="1"/>
</dbReference>
<dbReference type="InterPro" id="IPR033120">
    <property type="entry name" value="HOTDOG_ACOT"/>
</dbReference>
<protein>
    <submittedName>
        <fullName evidence="5">Acyl-CoA thioesterase</fullName>
    </submittedName>
</protein>
<dbReference type="GO" id="GO:0052816">
    <property type="term" value="F:long-chain fatty acyl-CoA hydrolase activity"/>
    <property type="evidence" value="ECO:0007669"/>
    <property type="project" value="TreeGrafter"/>
</dbReference>
<dbReference type="InterPro" id="IPR029069">
    <property type="entry name" value="HotDog_dom_sf"/>
</dbReference>
<dbReference type="PROSITE" id="PS51770">
    <property type="entry name" value="HOTDOG_ACOT"/>
    <property type="match status" value="1"/>
</dbReference>
<dbReference type="PANTHER" id="PTHR11049">
    <property type="entry name" value="ACYL COENZYME A THIOESTER HYDROLASE"/>
    <property type="match status" value="1"/>
</dbReference>
<comment type="similarity">
    <text evidence="1">Belongs to the acyl coenzyme A hydrolase family.</text>
</comment>
<evidence type="ECO:0000256" key="3">
    <source>
        <dbReference type="PROSITE-ProRule" id="PRU01106"/>
    </source>
</evidence>
<evidence type="ECO:0000313" key="5">
    <source>
        <dbReference type="EMBL" id="APG25089.1"/>
    </source>
</evidence>
<evidence type="ECO:0000259" key="4">
    <source>
        <dbReference type="PROSITE" id="PS51770"/>
    </source>
</evidence>
<dbReference type="RefSeq" id="WP_072286938.1">
    <property type="nucleotide sequence ID" value="NZ_CP015455.1"/>
</dbReference>
<dbReference type="PANTHER" id="PTHR11049:SF16">
    <property type="entry name" value="PROTEIN VDLD"/>
    <property type="match status" value="1"/>
</dbReference>
<dbReference type="KEGG" id="pace:A6070_02690"/>
<sequence length="156" mass="17068">MPHQPKKVSQSRVVLAQVAMPGDANPAGNVHGGSIMKLIDNAAGVVAMRHTRRNIVTASIDRLDFHCPVFVGNLIVLKASMNRVGNTSMEVGVRVEAENVMTGEVRHTASAYLTFVALDSNGCPTKVPDLIVETQEDERRLAEALARYAHRKRDKR</sequence>
<dbReference type="GO" id="GO:0006637">
    <property type="term" value="P:acyl-CoA metabolic process"/>
    <property type="evidence" value="ECO:0007669"/>
    <property type="project" value="TreeGrafter"/>
</dbReference>
<dbReference type="AlphaFoldDB" id="A0A1L3GGS4"/>
<keyword evidence="2 3" id="KW-0378">Hydrolase</keyword>
<dbReference type="CDD" id="cd03442">
    <property type="entry name" value="BFIT_BACH"/>
    <property type="match status" value="1"/>
</dbReference>
<proteinExistence type="inferred from homology"/>
<gene>
    <name evidence="5" type="ORF">A7E75_08715</name>
</gene>
<organism evidence="5 6">
    <name type="scientific">Syntrophotalea acetylenica</name>
    <name type="common">Pelobacter acetylenicus</name>
    <dbReference type="NCBI Taxonomy" id="29542"/>
    <lineage>
        <taxon>Bacteria</taxon>
        <taxon>Pseudomonadati</taxon>
        <taxon>Thermodesulfobacteriota</taxon>
        <taxon>Desulfuromonadia</taxon>
        <taxon>Desulfuromonadales</taxon>
        <taxon>Syntrophotaleaceae</taxon>
        <taxon>Syntrophotalea</taxon>
    </lineage>
</organism>
<dbReference type="Pfam" id="PF03061">
    <property type="entry name" value="4HBT"/>
    <property type="match status" value="1"/>
</dbReference>